<keyword evidence="1" id="KW-0805">Transcription regulation</keyword>
<dbReference type="PANTHER" id="PTHR30055:SF234">
    <property type="entry name" value="HTH-TYPE TRANSCRIPTIONAL REGULATOR BETI"/>
    <property type="match status" value="1"/>
</dbReference>
<evidence type="ECO:0000259" key="6">
    <source>
        <dbReference type="PROSITE" id="PS50977"/>
    </source>
</evidence>
<dbReference type="Pfam" id="PF21597">
    <property type="entry name" value="TetR_C_43"/>
    <property type="match status" value="1"/>
</dbReference>
<feature type="compositionally biased region" description="Basic and acidic residues" evidence="5">
    <location>
        <begin position="209"/>
        <end position="221"/>
    </location>
</feature>
<keyword evidence="3" id="KW-0804">Transcription</keyword>
<name>A0A2I2L0A7_9ACTN</name>
<dbReference type="InterPro" id="IPR036271">
    <property type="entry name" value="Tet_transcr_reg_TetR-rel_C_sf"/>
</dbReference>
<dbReference type="SUPFAM" id="SSF48498">
    <property type="entry name" value="Tetracyclin repressor-like, C-terminal domain"/>
    <property type="match status" value="1"/>
</dbReference>
<feature type="DNA-binding region" description="H-T-H motif" evidence="4">
    <location>
        <begin position="37"/>
        <end position="56"/>
    </location>
</feature>
<dbReference type="GO" id="GO:0000976">
    <property type="term" value="F:transcription cis-regulatory region binding"/>
    <property type="evidence" value="ECO:0007669"/>
    <property type="project" value="TreeGrafter"/>
</dbReference>
<keyword evidence="2 4" id="KW-0238">DNA-binding</keyword>
<dbReference type="InterPro" id="IPR001647">
    <property type="entry name" value="HTH_TetR"/>
</dbReference>
<protein>
    <submittedName>
        <fullName evidence="7">Transcriptional regulator</fullName>
    </submittedName>
</protein>
<dbReference type="PROSITE" id="PS01081">
    <property type="entry name" value="HTH_TETR_1"/>
    <property type="match status" value="1"/>
</dbReference>
<proteinExistence type="predicted"/>
<evidence type="ECO:0000256" key="5">
    <source>
        <dbReference type="SAM" id="MobiDB-lite"/>
    </source>
</evidence>
<evidence type="ECO:0000313" key="7">
    <source>
        <dbReference type="EMBL" id="SNQ51344.1"/>
    </source>
</evidence>
<dbReference type="EMBL" id="FZMO01000534">
    <property type="protein sequence ID" value="SNQ51344.1"/>
    <property type="molecule type" value="Genomic_DNA"/>
</dbReference>
<dbReference type="PRINTS" id="PR00455">
    <property type="entry name" value="HTHTETR"/>
</dbReference>
<keyword evidence="8" id="KW-1185">Reference proteome</keyword>
<dbReference type="Gene3D" id="1.10.357.10">
    <property type="entry name" value="Tetracycline Repressor, domain 2"/>
    <property type="match status" value="1"/>
</dbReference>
<dbReference type="SUPFAM" id="SSF46689">
    <property type="entry name" value="Homeodomain-like"/>
    <property type="match status" value="1"/>
</dbReference>
<dbReference type="Pfam" id="PF00440">
    <property type="entry name" value="TetR_N"/>
    <property type="match status" value="1"/>
</dbReference>
<evidence type="ECO:0000256" key="3">
    <source>
        <dbReference type="ARBA" id="ARBA00023163"/>
    </source>
</evidence>
<evidence type="ECO:0000256" key="2">
    <source>
        <dbReference type="ARBA" id="ARBA00023125"/>
    </source>
</evidence>
<organism evidence="7 8">
    <name type="scientific">Frankia canadensis</name>
    <dbReference type="NCBI Taxonomy" id="1836972"/>
    <lineage>
        <taxon>Bacteria</taxon>
        <taxon>Bacillati</taxon>
        <taxon>Actinomycetota</taxon>
        <taxon>Actinomycetes</taxon>
        <taxon>Frankiales</taxon>
        <taxon>Frankiaceae</taxon>
        <taxon>Frankia</taxon>
    </lineage>
</organism>
<reference evidence="7 8" key="1">
    <citation type="submission" date="2017-06" db="EMBL/GenBank/DDBJ databases">
        <authorList>
            <person name="Kim H.J."/>
            <person name="Triplett B.A."/>
        </authorList>
    </citation>
    <scope>NUCLEOTIDE SEQUENCE [LARGE SCALE GENOMIC DNA]</scope>
    <source>
        <strain evidence="7">FRACA_ARgP5</strain>
    </source>
</reference>
<feature type="region of interest" description="Disordered" evidence="5">
    <location>
        <begin position="192"/>
        <end position="221"/>
    </location>
</feature>
<dbReference type="InterPro" id="IPR023772">
    <property type="entry name" value="DNA-bd_HTH_TetR-type_CS"/>
</dbReference>
<dbReference type="Proteomes" id="UP000234331">
    <property type="component" value="Unassembled WGS sequence"/>
</dbReference>
<dbReference type="OrthoDB" id="9795011at2"/>
<sequence length="221" mass="23375">MATAAQPRRLRADAARNRRLLLDTAATAFAEQGIEVSIAEIAQRAGVGKGTVFRHFPTKEDLIAAIVGDQLDYLSDAGDALLESADPTAALIEFMTLGVDLQARDRSVCQIAIGVVHNDPEIKAAADRLGRTATALTERAREHGGIRDDVTGQDVLLLLRGAYQAAAPLAHVAPELGRRYLAVIVAGLRPATSPLPGPIPGPSLSIDTMRTEVEDGDSRNA</sequence>
<dbReference type="InterPro" id="IPR049445">
    <property type="entry name" value="TetR_SbtR-like_C"/>
</dbReference>
<evidence type="ECO:0000256" key="4">
    <source>
        <dbReference type="PROSITE-ProRule" id="PRU00335"/>
    </source>
</evidence>
<dbReference type="GO" id="GO:0003700">
    <property type="term" value="F:DNA-binding transcription factor activity"/>
    <property type="evidence" value="ECO:0007669"/>
    <property type="project" value="TreeGrafter"/>
</dbReference>
<dbReference type="RefSeq" id="WP_101835199.1">
    <property type="nucleotide sequence ID" value="NZ_FZMO01000534.1"/>
</dbReference>
<dbReference type="InterPro" id="IPR050109">
    <property type="entry name" value="HTH-type_TetR-like_transc_reg"/>
</dbReference>
<evidence type="ECO:0000313" key="8">
    <source>
        <dbReference type="Proteomes" id="UP000234331"/>
    </source>
</evidence>
<evidence type="ECO:0000256" key="1">
    <source>
        <dbReference type="ARBA" id="ARBA00023015"/>
    </source>
</evidence>
<dbReference type="InterPro" id="IPR009057">
    <property type="entry name" value="Homeodomain-like_sf"/>
</dbReference>
<dbReference type="PROSITE" id="PS50977">
    <property type="entry name" value="HTH_TETR_2"/>
    <property type="match status" value="1"/>
</dbReference>
<feature type="domain" description="HTH tetR-type" evidence="6">
    <location>
        <begin position="15"/>
        <end position="74"/>
    </location>
</feature>
<gene>
    <name evidence="7" type="ORF">FRACA_680018</name>
</gene>
<dbReference type="PANTHER" id="PTHR30055">
    <property type="entry name" value="HTH-TYPE TRANSCRIPTIONAL REGULATOR RUTR"/>
    <property type="match status" value="1"/>
</dbReference>
<dbReference type="AlphaFoldDB" id="A0A2I2L0A7"/>
<accession>A0A2I2L0A7</accession>